<dbReference type="PANTHER" id="PTHR33451">
    <property type="entry name" value="MALATE-2H(+)/NA(+)-LACTATE ANTIPORTER"/>
    <property type="match status" value="1"/>
</dbReference>
<evidence type="ECO:0000256" key="5">
    <source>
        <dbReference type="ARBA" id="ARBA00022692"/>
    </source>
</evidence>
<evidence type="ECO:0000256" key="8">
    <source>
        <dbReference type="ARBA" id="ARBA00038435"/>
    </source>
</evidence>
<evidence type="ECO:0000259" key="10">
    <source>
        <dbReference type="Pfam" id="PF03553"/>
    </source>
</evidence>
<feature type="transmembrane region" description="Helical" evidence="9">
    <location>
        <begin position="70"/>
        <end position="96"/>
    </location>
</feature>
<comment type="caution">
    <text evidence="11">The sequence shown here is derived from an EMBL/GenBank/DDBJ whole genome shotgun (WGS) entry which is preliminary data.</text>
</comment>
<keyword evidence="12" id="KW-1185">Reference proteome</keyword>
<dbReference type="Proteomes" id="UP001565220">
    <property type="component" value="Unassembled WGS sequence"/>
</dbReference>
<name>A0ABV4DUT0_9CLOT</name>
<sequence length="454" mass="49540">MGEKVYKGNRAMILTVTFTSIVICVIAGNHLFYALSISVFFSSWMFIRDGFTFKELFIMVKNSLVECKELFILIILVGMTIPVWFSSGIIPTMMFYGFNCFIGKNLIFAAFIFTSIVSVFIGSSIAAISTVGIALIGLCKVFHGPDYILLGAVVSGAFLADKLSPISALLNLTLSITKVSYREALISMSRTFFPAYIFAAALYFYIGRNFTAFGGNLNNFKSSISGNFFVSPLLLLVLIAIFIMCFLGMGVIKSISLGLISGVFITVLLQKISIIETFKYIFLGYRGNTGSQELDRILTGGGIESVIGIIFIITMAIALGSIFKNTGFINPIVDKIIHNVRGKGGLIVRTGFISGILTVLCDQSVGVIMPGELLKNKYEELKIPNSVLSRTISDTGIIMAPLIPWNGNSLFILALTGVSSVKYSPYAFLCYLLPAVTLLSGIFYEKLSSLKLKK</sequence>
<evidence type="ECO:0000313" key="11">
    <source>
        <dbReference type="EMBL" id="MEY8762747.1"/>
    </source>
</evidence>
<dbReference type="InterPro" id="IPR018461">
    <property type="entry name" value="Na/H_Antiport_NhaC-like_C"/>
</dbReference>
<keyword evidence="2" id="KW-0813">Transport</keyword>
<feature type="transmembrane region" description="Helical" evidence="9">
    <location>
        <begin position="226"/>
        <end position="247"/>
    </location>
</feature>
<feature type="transmembrane region" description="Helical" evidence="9">
    <location>
        <begin position="184"/>
        <end position="206"/>
    </location>
</feature>
<keyword evidence="3" id="KW-0050">Antiport</keyword>
<accession>A0ABV4DUT0</accession>
<feature type="transmembrane region" description="Helical" evidence="9">
    <location>
        <begin position="423"/>
        <end position="444"/>
    </location>
</feature>
<keyword evidence="6 9" id="KW-1133">Transmembrane helix</keyword>
<dbReference type="Pfam" id="PF03553">
    <property type="entry name" value="Na_H_antiporter"/>
    <property type="match status" value="1"/>
</dbReference>
<keyword evidence="5 9" id="KW-0812">Transmembrane</keyword>
<feature type="transmembrane region" description="Helical" evidence="9">
    <location>
        <begin position="108"/>
        <end position="136"/>
    </location>
</feature>
<organism evidence="11 12">
    <name type="scientific">Clostridium lapidicellarium</name>
    <dbReference type="NCBI Taxonomy" id="3240931"/>
    <lineage>
        <taxon>Bacteria</taxon>
        <taxon>Bacillati</taxon>
        <taxon>Bacillota</taxon>
        <taxon>Clostridia</taxon>
        <taxon>Eubacteriales</taxon>
        <taxon>Clostridiaceae</taxon>
        <taxon>Clostridium</taxon>
    </lineage>
</organism>
<evidence type="ECO:0000256" key="3">
    <source>
        <dbReference type="ARBA" id="ARBA00022449"/>
    </source>
</evidence>
<dbReference type="PANTHER" id="PTHR33451:SF3">
    <property type="entry name" value="MALATE-2H(+)_NA(+)-LACTATE ANTIPORTER"/>
    <property type="match status" value="1"/>
</dbReference>
<evidence type="ECO:0000256" key="6">
    <source>
        <dbReference type="ARBA" id="ARBA00022989"/>
    </source>
</evidence>
<evidence type="ECO:0000256" key="4">
    <source>
        <dbReference type="ARBA" id="ARBA00022475"/>
    </source>
</evidence>
<feature type="domain" description="Na+/H+ antiporter NhaC-like C-terminal" evidence="10">
    <location>
        <begin position="156"/>
        <end position="442"/>
    </location>
</feature>
<evidence type="ECO:0000256" key="7">
    <source>
        <dbReference type="ARBA" id="ARBA00023136"/>
    </source>
</evidence>
<dbReference type="EMBL" id="JBGFFE010000003">
    <property type="protein sequence ID" value="MEY8762747.1"/>
    <property type="molecule type" value="Genomic_DNA"/>
</dbReference>
<evidence type="ECO:0000256" key="1">
    <source>
        <dbReference type="ARBA" id="ARBA00004651"/>
    </source>
</evidence>
<evidence type="ECO:0000256" key="9">
    <source>
        <dbReference type="SAM" id="Phobius"/>
    </source>
</evidence>
<reference evidence="11 12" key="1">
    <citation type="submission" date="2024-08" db="EMBL/GenBank/DDBJ databases">
        <title>Clostridium lapicellarii sp. nov., and Clostridium renhuaiense sp. nov., two species isolated from the mud in a fermentation cellar used for producing sauce-flavour Chinese liquors.</title>
        <authorList>
            <person name="Yang F."/>
            <person name="Wang H."/>
            <person name="Chen L.Q."/>
            <person name="Zhou N."/>
            <person name="Lu J.J."/>
            <person name="Pu X.X."/>
            <person name="Wan B."/>
            <person name="Wang L."/>
            <person name="Liu S.J."/>
        </authorList>
    </citation>
    <scope>NUCLEOTIDE SEQUENCE [LARGE SCALE GENOMIC DNA]</scope>
    <source>
        <strain evidence="11 12">MT-113</strain>
    </source>
</reference>
<gene>
    <name evidence="11" type="ORF">AB8S09_03670</name>
</gene>
<feature type="transmembrane region" description="Helical" evidence="9">
    <location>
        <begin position="302"/>
        <end position="323"/>
    </location>
</feature>
<dbReference type="RefSeq" id="WP_294182096.1">
    <property type="nucleotide sequence ID" value="NZ_JBGFFE010000003.1"/>
</dbReference>
<proteinExistence type="inferred from homology"/>
<protein>
    <submittedName>
        <fullName evidence="11">Na+/H+ antiporter NhaC family protein</fullName>
    </submittedName>
</protein>
<feature type="transmembrane region" description="Helical" evidence="9">
    <location>
        <begin position="344"/>
        <end position="369"/>
    </location>
</feature>
<feature type="transmembrane region" description="Helical" evidence="9">
    <location>
        <begin position="12"/>
        <end position="35"/>
    </location>
</feature>
<keyword evidence="7 9" id="KW-0472">Membrane</keyword>
<evidence type="ECO:0000256" key="2">
    <source>
        <dbReference type="ARBA" id="ARBA00022448"/>
    </source>
</evidence>
<feature type="transmembrane region" description="Helical" evidence="9">
    <location>
        <begin position="148"/>
        <end position="172"/>
    </location>
</feature>
<comment type="similarity">
    <text evidence="8">Belongs to the NhaC Na(+)/H(+) (TC 2.A.35) antiporter family.</text>
</comment>
<dbReference type="InterPro" id="IPR052180">
    <property type="entry name" value="NhaC_Na-H+_Antiporter"/>
</dbReference>
<keyword evidence="4" id="KW-1003">Cell membrane</keyword>
<comment type="subcellular location">
    <subcellularLocation>
        <location evidence="1">Cell membrane</location>
        <topology evidence="1">Multi-pass membrane protein</topology>
    </subcellularLocation>
</comment>
<feature type="transmembrane region" description="Helical" evidence="9">
    <location>
        <begin position="259"/>
        <end position="282"/>
    </location>
</feature>
<evidence type="ECO:0000313" key="12">
    <source>
        <dbReference type="Proteomes" id="UP001565220"/>
    </source>
</evidence>